<evidence type="ECO:0000313" key="4">
    <source>
        <dbReference type="Proteomes" id="UP000008234"/>
    </source>
</evidence>
<dbReference type="HOGENOM" id="CLU_1218562_0_0_9"/>
<dbReference type="RefSeq" id="WP_012993785.1">
    <property type="nucleotide sequence ID" value="NC_013895.2"/>
</dbReference>
<dbReference type="AlphaFoldDB" id="D3R0X4"/>
<accession>D3R0X4</accession>
<evidence type="ECO:0000256" key="2">
    <source>
        <dbReference type="SAM" id="Phobius"/>
    </source>
</evidence>
<proteinExistence type="predicted"/>
<reference evidence="4" key="1">
    <citation type="submission" date="2009-12" db="EMBL/GenBank/DDBJ databases">
        <title>Sequence of Clostridiales genomosp. BVAB3 str. UPII9-5.</title>
        <authorList>
            <person name="Madupu R."/>
            <person name="Durkin A.S."/>
            <person name="Torralba M."/>
            <person name="Methe B."/>
            <person name="Sutton G.G."/>
            <person name="Strausberg R.L."/>
            <person name="Nelson K.E."/>
        </authorList>
    </citation>
    <scope>NUCLEOTIDE SEQUENCE [LARGE SCALE GENOMIC DNA]</scope>
    <source>
        <strain evidence="4">UPII9-5</strain>
    </source>
</reference>
<keyword evidence="2" id="KW-0472">Membrane</keyword>
<dbReference type="EMBL" id="CP001850">
    <property type="protein sequence ID" value="ADC90847.1"/>
    <property type="molecule type" value="Genomic_DNA"/>
</dbReference>
<organism evidence="3 4">
    <name type="scientific">Mageeibacillus indolicus (strain UPII9-5)</name>
    <name type="common">Clostridiales genomosp. BVAB3 (strain UPII9-5)</name>
    <dbReference type="NCBI Taxonomy" id="699246"/>
    <lineage>
        <taxon>Bacteria</taxon>
        <taxon>Bacillati</taxon>
        <taxon>Bacillota</taxon>
        <taxon>Clostridia</taxon>
        <taxon>Eubacteriales</taxon>
        <taxon>Oscillospiraceae</taxon>
        <taxon>Mageeibacillus</taxon>
    </lineage>
</organism>
<keyword evidence="4" id="KW-1185">Reference proteome</keyword>
<dbReference type="STRING" id="699246.HMPREF0868_0501"/>
<evidence type="ECO:0000313" key="3">
    <source>
        <dbReference type="EMBL" id="ADC90847.1"/>
    </source>
</evidence>
<feature type="compositionally biased region" description="Polar residues" evidence="1">
    <location>
        <begin position="11"/>
        <end position="38"/>
    </location>
</feature>
<dbReference type="Proteomes" id="UP000008234">
    <property type="component" value="Chromosome"/>
</dbReference>
<sequence length="227" mass="25356">MKIHPPEQYGDNLTTSAASDKTVQDPNQTADKNGQNPDPTHAADKNARNLPSAAAGRYFRCFAARRTKILHGKIDERVLSFFTLLLMGGFWLSGWGKPLMLFPCFFIIFYERKSELLRYMATAALMWTMLNLILLAGTELFENIYVAKLLEHIKTLPPTLLAKTNRLSYNIQADIVAAQTKRISALLGNLAGLGFAGQAVAAIWRKQLKLPLVDDLTLRLLACFKTN</sequence>
<gene>
    <name evidence="3" type="ordered locus">HMPREF0868_0501</name>
</gene>
<keyword evidence="2" id="KW-1133">Transmembrane helix</keyword>
<protein>
    <submittedName>
        <fullName evidence="3">Uncharacterized protein</fullName>
    </submittedName>
</protein>
<name>D3R0X4_MAGIU</name>
<feature type="transmembrane region" description="Helical" evidence="2">
    <location>
        <begin position="116"/>
        <end position="136"/>
    </location>
</feature>
<feature type="region of interest" description="Disordered" evidence="1">
    <location>
        <begin position="1"/>
        <end position="46"/>
    </location>
</feature>
<keyword evidence="2" id="KW-0812">Transmembrane</keyword>
<evidence type="ECO:0000256" key="1">
    <source>
        <dbReference type="SAM" id="MobiDB-lite"/>
    </source>
</evidence>
<dbReference type="KEGG" id="clo:HMPREF0868_0501"/>